<keyword evidence="4" id="KW-0812">Transmembrane</keyword>
<keyword evidence="3 5" id="KW-0808">Transferase</keyword>
<sequence length="420" mass="47408">MPVWLTLVDALCIIVQIAAIAIGVYQIAISLFSLKSPKQSVYQSPQKRFAIVIPAHNESQVIAPLIANLHELNYPNNLYDIFVIADNCDDLTADVARQAGATVYERSTKNNRGKGFAIAWILEQLKQQPKIFDAIVFFDADNLVSHNFLTVMNDKLLNGKQVVQGYLDTKNPFDSWVSVSMALSYWYTNRMWQLSRKNLGLPCALGGTGLCIDQTLLQQLGWDATTLAEDTEFGAKCVTMGIIPEWAHEARVYDEKPLTLAASMRQRLRWMRGHFRCSERYTLPLLGRGLRDRSWAKLDAAVYLFQPTSFLIIFAAAITLLFQASGSTPTWLSTIFSIIPPWVMISLNFLVILQMVVALILDGVSWVAFLAIPLFPIFTLTWIPVILTALFTRKNNTWNHTVHTRAIHHHELQSAEAKRL</sequence>
<proteinExistence type="inferred from homology"/>
<keyword evidence="6" id="KW-1185">Reference proteome</keyword>
<dbReference type="AlphaFoldDB" id="A0A9X1V7U2"/>
<dbReference type="InterPro" id="IPR029044">
    <property type="entry name" value="Nucleotide-diphossugar_trans"/>
</dbReference>
<protein>
    <submittedName>
        <fullName evidence="5">Beta-monoglucosyldiacylglycerol synthase</fullName>
        <ecNumber evidence="5">2.4.1.336</ecNumber>
    </submittedName>
</protein>
<keyword evidence="2 5" id="KW-0328">Glycosyltransferase</keyword>
<keyword evidence="4" id="KW-1133">Transmembrane helix</keyword>
<evidence type="ECO:0000256" key="4">
    <source>
        <dbReference type="SAM" id="Phobius"/>
    </source>
</evidence>
<dbReference type="EMBL" id="JALBUF010000002">
    <property type="protein sequence ID" value="MCI0182864.1"/>
    <property type="molecule type" value="Genomic_DNA"/>
</dbReference>
<feature type="transmembrane region" description="Helical" evidence="4">
    <location>
        <begin position="368"/>
        <end position="391"/>
    </location>
</feature>
<accession>A0A9X1V7U2</accession>
<dbReference type="GO" id="GO:0016757">
    <property type="term" value="F:glycosyltransferase activity"/>
    <property type="evidence" value="ECO:0007669"/>
    <property type="project" value="UniProtKB-KW"/>
</dbReference>
<dbReference type="Proteomes" id="UP001139263">
    <property type="component" value="Unassembled WGS sequence"/>
</dbReference>
<feature type="transmembrane region" description="Helical" evidence="4">
    <location>
        <begin position="342"/>
        <end position="361"/>
    </location>
</feature>
<name>A0A9X1V7U2_9BACL</name>
<dbReference type="EC" id="2.4.1.336" evidence="5"/>
<feature type="transmembrane region" description="Helical" evidence="4">
    <location>
        <begin position="6"/>
        <end position="34"/>
    </location>
</feature>
<dbReference type="PANTHER" id="PTHR43630:SF1">
    <property type="entry name" value="POLY-BETA-1,6-N-ACETYL-D-GLUCOSAMINE SYNTHASE"/>
    <property type="match status" value="1"/>
</dbReference>
<evidence type="ECO:0000256" key="2">
    <source>
        <dbReference type="ARBA" id="ARBA00022676"/>
    </source>
</evidence>
<reference evidence="5" key="1">
    <citation type="submission" date="2022-03" db="EMBL/GenBank/DDBJ databases">
        <title>Draft Genome Sequence of Firmicute Strain S0AB, a Heterotrophic Iron/Sulfur-Oxidizing Extreme Acidophile.</title>
        <authorList>
            <person name="Vergara E."/>
            <person name="Pakostova E."/>
            <person name="Johnson D.B."/>
            <person name="Holmes D.S."/>
        </authorList>
    </citation>
    <scope>NUCLEOTIDE SEQUENCE</scope>
    <source>
        <strain evidence="5">S0AB</strain>
    </source>
</reference>
<dbReference type="SUPFAM" id="SSF53448">
    <property type="entry name" value="Nucleotide-diphospho-sugar transferases"/>
    <property type="match status" value="1"/>
</dbReference>
<dbReference type="CDD" id="cd06438">
    <property type="entry name" value="EpsO_like"/>
    <property type="match status" value="1"/>
</dbReference>
<dbReference type="Pfam" id="PF13641">
    <property type="entry name" value="Glyco_tranf_2_3"/>
    <property type="match status" value="1"/>
</dbReference>
<evidence type="ECO:0000313" key="6">
    <source>
        <dbReference type="Proteomes" id="UP001139263"/>
    </source>
</evidence>
<gene>
    <name evidence="5" type="ORF">MM817_01133</name>
</gene>
<comment type="caution">
    <text evidence="5">The sequence shown here is derived from an EMBL/GenBank/DDBJ whole genome shotgun (WGS) entry which is preliminary data.</text>
</comment>
<evidence type="ECO:0000256" key="1">
    <source>
        <dbReference type="ARBA" id="ARBA00006739"/>
    </source>
</evidence>
<feature type="transmembrane region" description="Helical" evidence="4">
    <location>
        <begin position="300"/>
        <end position="322"/>
    </location>
</feature>
<dbReference type="PANTHER" id="PTHR43630">
    <property type="entry name" value="POLY-BETA-1,6-N-ACETYL-D-GLUCOSAMINE SYNTHASE"/>
    <property type="match status" value="1"/>
</dbReference>
<evidence type="ECO:0000256" key="3">
    <source>
        <dbReference type="ARBA" id="ARBA00022679"/>
    </source>
</evidence>
<organism evidence="5 6">
    <name type="scientific">Sulfoacidibacillus ferrooxidans</name>
    <dbReference type="NCBI Taxonomy" id="2005001"/>
    <lineage>
        <taxon>Bacteria</taxon>
        <taxon>Bacillati</taxon>
        <taxon>Bacillota</taxon>
        <taxon>Bacilli</taxon>
        <taxon>Bacillales</taxon>
        <taxon>Alicyclobacillaceae</taxon>
        <taxon>Sulfoacidibacillus</taxon>
    </lineage>
</organism>
<dbReference type="Gene3D" id="3.90.550.10">
    <property type="entry name" value="Spore Coat Polysaccharide Biosynthesis Protein SpsA, Chain A"/>
    <property type="match status" value="1"/>
</dbReference>
<dbReference type="RefSeq" id="WP_241712466.1">
    <property type="nucleotide sequence ID" value="NZ_JALBUF010000002.1"/>
</dbReference>
<comment type="similarity">
    <text evidence="1">Belongs to the glycosyltransferase 2 family.</text>
</comment>
<evidence type="ECO:0000313" key="5">
    <source>
        <dbReference type="EMBL" id="MCI0182864.1"/>
    </source>
</evidence>
<keyword evidence="4" id="KW-0472">Membrane</keyword>